<dbReference type="OrthoDB" id="4399984at2"/>
<name>A0A5C6BZI1_9BACT</name>
<evidence type="ECO:0000313" key="1">
    <source>
        <dbReference type="EMBL" id="TWU16646.1"/>
    </source>
</evidence>
<proteinExistence type="predicted"/>
<gene>
    <name evidence="1" type="ORF">Poly21_38510</name>
</gene>
<reference evidence="1 2" key="1">
    <citation type="journal article" date="2020" name="Antonie Van Leeuwenhoek">
        <title>Rhodopirellula heiligendammensis sp. nov., Rhodopirellula pilleata sp. nov., and Rhodopirellula solitaria sp. nov. isolated from natural or artificial marine surfaces in Northern Germany and California, USA, and emended description of the genus Rhodopirellula.</title>
        <authorList>
            <person name="Kallscheuer N."/>
            <person name="Wiegand S."/>
            <person name="Jogler M."/>
            <person name="Boedeker C."/>
            <person name="Peeters S.H."/>
            <person name="Rast P."/>
            <person name="Heuer A."/>
            <person name="Jetten M.S.M."/>
            <person name="Rohde M."/>
            <person name="Jogler C."/>
        </authorList>
    </citation>
    <scope>NUCLEOTIDE SEQUENCE [LARGE SCALE GENOMIC DNA]</scope>
    <source>
        <strain evidence="1 2">Poly21</strain>
    </source>
</reference>
<dbReference type="InterPro" id="IPR025368">
    <property type="entry name" value="DUF4272"/>
</dbReference>
<evidence type="ECO:0000313" key="2">
    <source>
        <dbReference type="Proteomes" id="UP000319908"/>
    </source>
</evidence>
<accession>A0A5C6BZI1</accession>
<dbReference type="Proteomes" id="UP000319908">
    <property type="component" value="Unassembled WGS sequence"/>
</dbReference>
<protein>
    <recommendedName>
        <fullName evidence="3">DUF4272 domain-containing protein</fullName>
    </recommendedName>
</protein>
<sequence length="373" mass="40127">MGRGLSASAEQLSSIVACVLNQTRAFSTLTTLPPAPDGLSPLGVDDAAALTADALQWVSSSPQDDLPITQPIGDHLLRSKHVFSIAGGGELPMAEFQSWGWEANLIWVTPDHRVLDPAGRLLLDGQGSNPDPLAVIPFPVDARRRQSEAAMMLRNRMMDPVEGILPVRGEDEIVAISPAEVAGRALALFLVATRAESILSGQPLDVQRMRARCPLGWAAMSPQELAFFERRPPQHAGSAAGHSDSANAAAVLIWRYEALAAMQWALGMQFELPWPDERADLTAVTRLMIDLPDEAIVEQARLRSTAELLGAAELHYQALHAIAFAQQSGHDAAGVVDPGIVCERLAVLAWICRLAPGEADWDATVQWVENGCV</sequence>
<dbReference type="Pfam" id="PF14094">
    <property type="entry name" value="DUF4272"/>
    <property type="match status" value="1"/>
</dbReference>
<organism evidence="1 2">
    <name type="scientific">Allorhodopirellula heiligendammensis</name>
    <dbReference type="NCBI Taxonomy" id="2714739"/>
    <lineage>
        <taxon>Bacteria</taxon>
        <taxon>Pseudomonadati</taxon>
        <taxon>Planctomycetota</taxon>
        <taxon>Planctomycetia</taxon>
        <taxon>Pirellulales</taxon>
        <taxon>Pirellulaceae</taxon>
        <taxon>Allorhodopirellula</taxon>
    </lineage>
</organism>
<dbReference type="EMBL" id="SJPU01000002">
    <property type="protein sequence ID" value="TWU16646.1"/>
    <property type="molecule type" value="Genomic_DNA"/>
</dbReference>
<dbReference type="AlphaFoldDB" id="A0A5C6BZI1"/>
<keyword evidence="2" id="KW-1185">Reference proteome</keyword>
<evidence type="ECO:0008006" key="3">
    <source>
        <dbReference type="Google" id="ProtNLM"/>
    </source>
</evidence>
<comment type="caution">
    <text evidence="1">The sequence shown here is derived from an EMBL/GenBank/DDBJ whole genome shotgun (WGS) entry which is preliminary data.</text>
</comment>